<evidence type="ECO:0000313" key="1">
    <source>
        <dbReference type="EMBL" id="KAG5672985.1"/>
    </source>
</evidence>
<dbReference type="Proteomes" id="UP001107558">
    <property type="component" value="Chromosome 3"/>
</dbReference>
<organism evidence="1 2">
    <name type="scientific">Polypedilum vanderplanki</name>
    <name type="common">Sleeping chironomid midge</name>
    <dbReference type="NCBI Taxonomy" id="319348"/>
    <lineage>
        <taxon>Eukaryota</taxon>
        <taxon>Metazoa</taxon>
        <taxon>Ecdysozoa</taxon>
        <taxon>Arthropoda</taxon>
        <taxon>Hexapoda</taxon>
        <taxon>Insecta</taxon>
        <taxon>Pterygota</taxon>
        <taxon>Neoptera</taxon>
        <taxon>Endopterygota</taxon>
        <taxon>Diptera</taxon>
        <taxon>Nematocera</taxon>
        <taxon>Chironomoidea</taxon>
        <taxon>Chironomidae</taxon>
        <taxon>Chironominae</taxon>
        <taxon>Polypedilum</taxon>
        <taxon>Polypedilum</taxon>
    </lineage>
</organism>
<gene>
    <name evidence="1" type="ORF">PVAND_003069</name>
</gene>
<reference evidence="1" key="1">
    <citation type="submission" date="2021-03" db="EMBL/GenBank/DDBJ databases">
        <title>Chromosome level genome of the anhydrobiotic midge Polypedilum vanderplanki.</title>
        <authorList>
            <person name="Yoshida Y."/>
            <person name="Kikawada T."/>
            <person name="Gusev O."/>
        </authorList>
    </citation>
    <scope>NUCLEOTIDE SEQUENCE</scope>
    <source>
        <strain evidence="1">NIAS01</strain>
        <tissue evidence="1">Whole body or cell culture</tissue>
    </source>
</reference>
<keyword evidence="2" id="KW-1185">Reference proteome</keyword>
<dbReference type="OrthoDB" id="8054601at2759"/>
<proteinExistence type="predicted"/>
<protein>
    <submittedName>
        <fullName evidence="1">Uncharacterized protein</fullName>
    </submittedName>
</protein>
<sequence>MNESYDFEDEMELEEMEVERLESVETDFSHSLLNLNWSNYYNINEKEQVTEILEDMQFGIFSQRFADECIDIDSFLKLTPFHIAKILHDVPTANKIALGVTQVSAISKQICSLYSRETIEEYFGYVNGKYSGAFYTAHNNMLKKLHSENLIPSRKRKRESKIVDQILPETLFTSDELASNEFVKRSTANIDTKILIDHWRKSSKLRLEAFKNEKSSTVLSQYRALQRPDAIILIDIDFNTLHPLHSDFKSKWMEQENKLITILQTELKGKQKQKLNSLEVLTSQSKDSNYHSFFTSRSLHTNSSIDSTL</sequence>
<dbReference type="AlphaFoldDB" id="A0A9J6BSX0"/>
<name>A0A9J6BSX0_POLVA</name>
<accession>A0A9J6BSX0</accession>
<comment type="caution">
    <text evidence="1">The sequence shown here is derived from an EMBL/GenBank/DDBJ whole genome shotgun (WGS) entry which is preliminary data.</text>
</comment>
<evidence type="ECO:0000313" key="2">
    <source>
        <dbReference type="Proteomes" id="UP001107558"/>
    </source>
</evidence>
<dbReference type="EMBL" id="JADBJN010000003">
    <property type="protein sequence ID" value="KAG5672985.1"/>
    <property type="molecule type" value="Genomic_DNA"/>
</dbReference>